<keyword evidence="4 8" id="KW-0479">Metal-binding</keyword>
<dbReference type="GO" id="GO:0016705">
    <property type="term" value="F:oxidoreductase activity, acting on paired donors, with incorporation or reduction of molecular oxygen"/>
    <property type="evidence" value="ECO:0007669"/>
    <property type="project" value="InterPro"/>
</dbReference>
<dbReference type="GO" id="GO:0016020">
    <property type="term" value="C:membrane"/>
    <property type="evidence" value="ECO:0007669"/>
    <property type="project" value="UniProtKB-SubCell"/>
</dbReference>
<dbReference type="GO" id="GO:0004497">
    <property type="term" value="F:monooxygenase activity"/>
    <property type="evidence" value="ECO:0007669"/>
    <property type="project" value="UniProtKB-KW"/>
</dbReference>
<dbReference type="Pfam" id="PF00067">
    <property type="entry name" value="p450"/>
    <property type="match status" value="1"/>
</dbReference>
<dbReference type="SUPFAM" id="SSF48264">
    <property type="entry name" value="Cytochrome P450"/>
    <property type="match status" value="1"/>
</dbReference>
<evidence type="ECO:0000256" key="5">
    <source>
        <dbReference type="ARBA" id="ARBA00023002"/>
    </source>
</evidence>
<dbReference type="InterPro" id="IPR002401">
    <property type="entry name" value="Cyt_P450_E_grp-I"/>
</dbReference>
<proteinExistence type="inferred from homology"/>
<evidence type="ECO:0000256" key="4">
    <source>
        <dbReference type="ARBA" id="ARBA00022723"/>
    </source>
</evidence>
<evidence type="ECO:0000256" key="3">
    <source>
        <dbReference type="ARBA" id="ARBA00010617"/>
    </source>
</evidence>
<comment type="caution">
    <text evidence="9">The sequence shown here is derived from an EMBL/GenBank/DDBJ whole genome shotgun (WGS) entry which is preliminary data.</text>
</comment>
<comment type="cofactor">
    <cofactor evidence="1 8">
        <name>heme</name>
        <dbReference type="ChEBI" id="CHEBI:30413"/>
    </cofactor>
</comment>
<dbReference type="STRING" id="2512241.A0A553HR43"/>
<keyword evidence="6 8" id="KW-0408">Iron</keyword>
<gene>
    <name evidence="9" type="ORF">FHL15_008781</name>
</gene>
<dbReference type="CDD" id="cd11041">
    <property type="entry name" value="CYP503A1-like"/>
    <property type="match status" value="1"/>
</dbReference>
<comment type="similarity">
    <text evidence="3">Belongs to the cytochrome P450 family.</text>
</comment>
<accession>A0A553HR43</accession>
<evidence type="ECO:0008006" key="11">
    <source>
        <dbReference type="Google" id="ProtNLM"/>
    </source>
</evidence>
<dbReference type="GO" id="GO:0005506">
    <property type="term" value="F:iron ion binding"/>
    <property type="evidence" value="ECO:0007669"/>
    <property type="project" value="InterPro"/>
</dbReference>
<dbReference type="EMBL" id="VFLP01000056">
    <property type="protein sequence ID" value="TRX90416.1"/>
    <property type="molecule type" value="Genomic_DNA"/>
</dbReference>
<name>A0A553HR43_9PEZI</name>
<reference evidence="10" key="1">
    <citation type="submission" date="2019-06" db="EMBL/GenBank/DDBJ databases">
        <title>Draft genome sequence of the griseofulvin-producing fungus Xylaria cubensis strain G536.</title>
        <authorList>
            <person name="Mead M.E."/>
            <person name="Raja H.A."/>
            <person name="Steenwyk J.L."/>
            <person name="Knowles S.L."/>
            <person name="Oberlies N.H."/>
            <person name="Rokas A."/>
        </authorList>
    </citation>
    <scope>NUCLEOTIDE SEQUENCE [LARGE SCALE GENOMIC DNA]</scope>
    <source>
        <strain evidence="10">G536</strain>
    </source>
</reference>
<evidence type="ECO:0000313" key="10">
    <source>
        <dbReference type="Proteomes" id="UP000319160"/>
    </source>
</evidence>
<dbReference type="PANTHER" id="PTHR46206:SF6">
    <property type="entry name" value="CYTOCHROME P450 MONOOXYGENASE AN1598-RELATED"/>
    <property type="match status" value="1"/>
</dbReference>
<dbReference type="OrthoDB" id="1844152at2759"/>
<evidence type="ECO:0000256" key="1">
    <source>
        <dbReference type="ARBA" id="ARBA00001971"/>
    </source>
</evidence>
<keyword evidence="8" id="KW-0349">Heme</keyword>
<dbReference type="PANTHER" id="PTHR46206">
    <property type="entry name" value="CYTOCHROME P450"/>
    <property type="match status" value="1"/>
</dbReference>
<evidence type="ECO:0000256" key="2">
    <source>
        <dbReference type="ARBA" id="ARBA00004167"/>
    </source>
</evidence>
<evidence type="ECO:0000256" key="8">
    <source>
        <dbReference type="PIRSR" id="PIRSR602401-1"/>
    </source>
</evidence>
<keyword evidence="7" id="KW-0503">Monooxygenase</keyword>
<sequence>MFRVRRNDGEILVISNKHVDELRSMPEEHVNGMDAHVKNVCGRYTTGDILLDGDLPSRVIQQKLTPSLAATAPLMKDELDYALDVEFPDCRDKWVSVSIYELLLRVVARVSGRVLVGPEICRQEEWLYTAIHFTENSYAIIMTLRILPSYLHALVGPLLPAYWRVRANLATAKRIIGPVVRERRAKEAAGEYKKEEDVLQWMMDMGVGREAQPDKLAHRQLMLSLAGIHTTTMSISHAIYDLCAHPQYFDPLRDELSYVIENHGGWRRPIIPKFRKLDSFLRESQRMNPPALIAFNRVARKELKLSDNVTIPAGTHFCMASDAILHDPEILPAGESDDPKVFDPFRWVRLRDESPENAHRYQFATTDSNSLHFGHGKFACPGRFFASQQIKLILGHLLLRYDFKYPDGKGRPLNMGSDENVFPDPAARVLMRRRC</sequence>
<organism evidence="9 10">
    <name type="scientific">Xylaria flabelliformis</name>
    <dbReference type="NCBI Taxonomy" id="2512241"/>
    <lineage>
        <taxon>Eukaryota</taxon>
        <taxon>Fungi</taxon>
        <taxon>Dikarya</taxon>
        <taxon>Ascomycota</taxon>
        <taxon>Pezizomycotina</taxon>
        <taxon>Sordariomycetes</taxon>
        <taxon>Xylariomycetidae</taxon>
        <taxon>Xylariales</taxon>
        <taxon>Xylariaceae</taxon>
        <taxon>Xylaria</taxon>
    </lineage>
</organism>
<feature type="binding site" description="axial binding residue" evidence="8">
    <location>
        <position position="380"/>
    </location>
    <ligand>
        <name>heme</name>
        <dbReference type="ChEBI" id="CHEBI:30413"/>
    </ligand>
    <ligandPart>
        <name>Fe</name>
        <dbReference type="ChEBI" id="CHEBI:18248"/>
    </ligandPart>
</feature>
<dbReference type="PRINTS" id="PR00385">
    <property type="entry name" value="P450"/>
</dbReference>
<keyword evidence="10" id="KW-1185">Reference proteome</keyword>
<protein>
    <recommendedName>
        <fullName evidence="11">Cytochrome P450</fullName>
    </recommendedName>
</protein>
<evidence type="ECO:0000256" key="6">
    <source>
        <dbReference type="ARBA" id="ARBA00023004"/>
    </source>
</evidence>
<dbReference type="GO" id="GO:0020037">
    <property type="term" value="F:heme binding"/>
    <property type="evidence" value="ECO:0007669"/>
    <property type="project" value="InterPro"/>
</dbReference>
<keyword evidence="5" id="KW-0560">Oxidoreductase</keyword>
<dbReference type="InterPro" id="IPR001128">
    <property type="entry name" value="Cyt_P450"/>
</dbReference>
<dbReference type="AlphaFoldDB" id="A0A553HR43"/>
<comment type="subcellular location">
    <subcellularLocation>
        <location evidence="2">Membrane</location>
        <topology evidence="2">Single-pass membrane protein</topology>
    </subcellularLocation>
</comment>
<dbReference type="InterPro" id="IPR036396">
    <property type="entry name" value="Cyt_P450_sf"/>
</dbReference>
<dbReference type="Proteomes" id="UP000319160">
    <property type="component" value="Unassembled WGS sequence"/>
</dbReference>
<evidence type="ECO:0000313" key="9">
    <source>
        <dbReference type="EMBL" id="TRX90416.1"/>
    </source>
</evidence>
<dbReference type="Gene3D" id="1.10.630.10">
    <property type="entry name" value="Cytochrome P450"/>
    <property type="match status" value="1"/>
</dbReference>
<evidence type="ECO:0000256" key="7">
    <source>
        <dbReference type="ARBA" id="ARBA00023033"/>
    </source>
</evidence>
<dbReference type="PRINTS" id="PR00463">
    <property type="entry name" value="EP450I"/>
</dbReference>